<accession>A0AAU7VLJ7</accession>
<proteinExistence type="predicted"/>
<name>A0AAU7VLJ7_9FIRM</name>
<reference evidence="1" key="2">
    <citation type="submission" date="2024-06" db="EMBL/GenBank/DDBJ databases">
        <authorList>
            <person name="Petrova K.O."/>
            <person name="Toshchakov S.V."/>
            <person name="Boltjanskaja Y.V."/>
            <person name="Kevbrin V."/>
        </authorList>
    </citation>
    <scope>NUCLEOTIDE SEQUENCE</scope>
    <source>
        <strain evidence="1">Z-910T</strain>
    </source>
</reference>
<dbReference type="RefSeq" id="WP_350343664.1">
    <property type="nucleotide sequence ID" value="NZ_CP158367.1"/>
</dbReference>
<reference evidence="1" key="1">
    <citation type="journal article" date="2013" name="Extremophiles">
        <title>Proteinivorax tanatarense gen. nov., sp. nov., an anaerobic, haloalkaliphilic, proteolytic bacterium isolated from a decaying algal bloom, and proposal of Proteinivoraceae fam. nov.</title>
        <authorList>
            <person name="Kevbrin V."/>
            <person name="Boltyanskaya Y."/>
            <person name="Zhilina T."/>
            <person name="Kolganova T."/>
            <person name="Lavrentjeva E."/>
            <person name="Kuznetsov B."/>
        </authorList>
    </citation>
    <scope>NUCLEOTIDE SEQUENCE</scope>
    <source>
        <strain evidence="1">Z-910T</strain>
    </source>
</reference>
<protein>
    <submittedName>
        <fullName evidence="1">Uncharacterized protein</fullName>
    </submittedName>
</protein>
<dbReference type="EMBL" id="CP158367">
    <property type="protein sequence ID" value="XBX74915.1"/>
    <property type="molecule type" value="Genomic_DNA"/>
</dbReference>
<dbReference type="AlphaFoldDB" id="A0AAU7VLJ7"/>
<evidence type="ECO:0000313" key="1">
    <source>
        <dbReference type="EMBL" id="XBX74915.1"/>
    </source>
</evidence>
<organism evidence="1">
    <name type="scientific">Proteinivorax tanatarense</name>
    <dbReference type="NCBI Taxonomy" id="1260629"/>
    <lineage>
        <taxon>Bacteria</taxon>
        <taxon>Bacillati</taxon>
        <taxon>Bacillota</taxon>
        <taxon>Clostridia</taxon>
        <taxon>Eubacteriales</taxon>
        <taxon>Proteinivoracaceae</taxon>
        <taxon>Proteinivorax</taxon>
    </lineage>
</organism>
<gene>
    <name evidence="1" type="ORF">PRVXT_002980</name>
</gene>
<sequence length="79" mass="9145">MKRKTSPPTEEVAPVFSMSIDEQELFNTFGLKREETNWVNSKNHLEKPFLFGSVCQGDWSNNWAPVDLIESKKNKKSRS</sequence>